<gene>
    <name evidence="8" type="primary">SHISA4</name>
</gene>
<dbReference type="Ensembl" id="ENSGALT00010060260.1">
    <property type="protein sequence ID" value="ENSGALP00010037020.1"/>
    <property type="gene ID" value="ENSGALG00010024683.1"/>
</dbReference>
<dbReference type="PANTHER" id="PTHR31395:SF5">
    <property type="entry name" value="PROTEIN SHISA-4"/>
    <property type="match status" value="1"/>
</dbReference>
<reference evidence="8" key="1">
    <citation type="submission" date="2020-11" db="EMBL/GenBank/DDBJ databases">
        <title>Gallus gallus (Chicken) genome, bGalGal1, GRCg7b, maternal haplotype autosomes + Z &amp; W.</title>
        <authorList>
            <person name="Warren W."/>
            <person name="Formenti G."/>
            <person name="Fedrigo O."/>
            <person name="Haase B."/>
            <person name="Mountcastle J."/>
            <person name="Balacco J."/>
            <person name="Tracey A."/>
            <person name="Schneider V."/>
            <person name="Okimoto R."/>
            <person name="Cheng H."/>
            <person name="Hawken R."/>
            <person name="Howe K."/>
            <person name="Jarvis E.D."/>
        </authorList>
    </citation>
    <scope>NUCLEOTIDE SEQUENCE [LARGE SCALE GENOMIC DNA]</scope>
    <source>
        <strain evidence="8">Broiler</strain>
    </source>
</reference>
<protein>
    <submittedName>
        <fullName evidence="8">Shisa family member 4</fullName>
    </submittedName>
</protein>
<organism evidence="8 9">
    <name type="scientific">Gallus gallus</name>
    <name type="common">Chicken</name>
    <dbReference type="NCBI Taxonomy" id="9031"/>
    <lineage>
        <taxon>Eukaryota</taxon>
        <taxon>Metazoa</taxon>
        <taxon>Chordata</taxon>
        <taxon>Craniata</taxon>
        <taxon>Vertebrata</taxon>
        <taxon>Euteleostomi</taxon>
        <taxon>Archelosauria</taxon>
        <taxon>Archosauria</taxon>
        <taxon>Dinosauria</taxon>
        <taxon>Saurischia</taxon>
        <taxon>Theropoda</taxon>
        <taxon>Coelurosauria</taxon>
        <taxon>Aves</taxon>
        <taxon>Neognathae</taxon>
        <taxon>Galloanserae</taxon>
        <taxon>Galliformes</taxon>
        <taxon>Phasianidae</taxon>
        <taxon>Phasianinae</taxon>
        <taxon>Gallus</taxon>
    </lineage>
</organism>
<comment type="subcellular location">
    <subcellularLocation>
        <location evidence="1">Membrane</location>
    </subcellularLocation>
</comment>
<name>A0A8V0ZU11_CHICK</name>
<evidence type="ECO:0000256" key="6">
    <source>
        <dbReference type="SAM" id="Phobius"/>
    </source>
</evidence>
<evidence type="ECO:0000256" key="3">
    <source>
        <dbReference type="ARBA" id="ARBA00022989"/>
    </source>
</evidence>
<keyword evidence="4 6" id="KW-0472">Membrane</keyword>
<dbReference type="InterPro" id="IPR026910">
    <property type="entry name" value="Shisa"/>
</dbReference>
<feature type="compositionally biased region" description="Low complexity" evidence="5">
    <location>
        <begin position="104"/>
        <end position="131"/>
    </location>
</feature>
<feature type="region of interest" description="Disordered" evidence="5">
    <location>
        <begin position="56"/>
        <end position="79"/>
    </location>
</feature>
<feature type="compositionally biased region" description="Basic and acidic residues" evidence="5">
    <location>
        <begin position="61"/>
        <end position="77"/>
    </location>
</feature>
<feature type="domain" description="Shisa N-terminal" evidence="7">
    <location>
        <begin position="162"/>
        <end position="203"/>
    </location>
</feature>
<dbReference type="FunCoup" id="A0A8V0ZU11">
    <property type="interactions" value="24"/>
</dbReference>
<dbReference type="OrthoDB" id="10010453at2759"/>
<dbReference type="InterPro" id="IPR053891">
    <property type="entry name" value="Shisa_N"/>
</dbReference>
<reference evidence="8" key="3">
    <citation type="submission" date="2025-09" db="UniProtKB">
        <authorList>
            <consortium name="Ensembl"/>
        </authorList>
    </citation>
    <scope>IDENTIFICATION</scope>
    <source>
        <strain evidence="8">broiler</strain>
    </source>
</reference>
<keyword evidence="2 6" id="KW-0812">Transmembrane</keyword>
<dbReference type="AlphaFoldDB" id="A0A8V0ZU11"/>
<dbReference type="PANTHER" id="PTHR31395">
    <property type="entry name" value="SHISA"/>
    <property type="match status" value="1"/>
</dbReference>
<feature type="transmembrane region" description="Helical" evidence="6">
    <location>
        <begin position="211"/>
        <end position="240"/>
    </location>
</feature>
<sequence length="326" mass="35344">MGPIPYRGWVWGEREQEWGWDGAQGWGTRVGRGREWTLGVGTGMEWGWDGDRDRCRRGRPRGKDSAGLREGCGERGRAGALRPVGAGWGRCVRREAVPRGGTGRRPSSTGCGVTAGLHRTGTAAGTARGTQRPPPPRPPDGPRRQPLAAGRHRADDRGRFAGNGSWHPGFDCEAFSFCCGSCHQRYCCYDPLRLLTERQQRHCLAFSPKTIAGIASAVVLFIAIVTTIVCCFMCSCCYLYQRRQHLRTPLQGPEIPLTSYPAPPPAPFPVDPKAGPVPPQPGFTPMAMYPPTGPAAQYPLYPSGPPVYNPTAPPPYVPAQPSYPGA</sequence>
<evidence type="ECO:0000256" key="4">
    <source>
        <dbReference type="ARBA" id="ARBA00023136"/>
    </source>
</evidence>
<dbReference type="Proteomes" id="UP000000539">
    <property type="component" value="Chromosome 26"/>
</dbReference>
<evidence type="ECO:0000256" key="1">
    <source>
        <dbReference type="ARBA" id="ARBA00004370"/>
    </source>
</evidence>
<dbReference type="GeneTree" id="ENSGT00730000111186"/>
<evidence type="ECO:0000313" key="8">
    <source>
        <dbReference type="Ensembl" id="ENSGALP00010037020.1"/>
    </source>
</evidence>
<keyword evidence="3 6" id="KW-1133">Transmembrane helix</keyword>
<accession>A0A8V0ZU11</accession>
<keyword evidence="9" id="KW-1185">Reference proteome</keyword>
<dbReference type="GO" id="GO:0016020">
    <property type="term" value="C:membrane"/>
    <property type="evidence" value="ECO:0007669"/>
    <property type="project" value="UniProtKB-SubCell"/>
</dbReference>
<feature type="region of interest" description="Disordered" evidence="5">
    <location>
        <begin position="97"/>
        <end position="160"/>
    </location>
</feature>
<evidence type="ECO:0000256" key="2">
    <source>
        <dbReference type="ARBA" id="ARBA00022692"/>
    </source>
</evidence>
<evidence type="ECO:0000259" key="7">
    <source>
        <dbReference type="Pfam" id="PF13908"/>
    </source>
</evidence>
<evidence type="ECO:0000313" key="9">
    <source>
        <dbReference type="Proteomes" id="UP000000539"/>
    </source>
</evidence>
<dbReference type="Pfam" id="PF13908">
    <property type="entry name" value="Shisa_N"/>
    <property type="match status" value="1"/>
</dbReference>
<reference evidence="8" key="2">
    <citation type="submission" date="2025-08" db="UniProtKB">
        <authorList>
            <consortium name="Ensembl"/>
        </authorList>
    </citation>
    <scope>IDENTIFICATION</scope>
    <source>
        <strain evidence="8">broiler</strain>
    </source>
</reference>
<evidence type="ECO:0000256" key="5">
    <source>
        <dbReference type="SAM" id="MobiDB-lite"/>
    </source>
</evidence>
<proteinExistence type="predicted"/>